<dbReference type="Pfam" id="PF01523">
    <property type="entry name" value="PmbA_TldD_1st"/>
    <property type="match status" value="1"/>
</dbReference>
<dbReference type="Pfam" id="PF19289">
    <property type="entry name" value="PmbA_TldD_3rd"/>
    <property type="match status" value="1"/>
</dbReference>
<dbReference type="Proteomes" id="UP001597124">
    <property type="component" value="Unassembled WGS sequence"/>
</dbReference>
<dbReference type="PANTHER" id="PTHR43421:SF1">
    <property type="entry name" value="METALLOPROTEASE PMBA"/>
    <property type="match status" value="1"/>
</dbReference>
<evidence type="ECO:0000259" key="4">
    <source>
        <dbReference type="Pfam" id="PF19290"/>
    </source>
</evidence>
<dbReference type="InterPro" id="IPR045569">
    <property type="entry name" value="Metalloprtase-TldD/E_C"/>
</dbReference>
<organism evidence="5 6">
    <name type="scientific">Sphingosinicella xenopeptidilytica</name>
    <dbReference type="NCBI Taxonomy" id="364098"/>
    <lineage>
        <taxon>Bacteria</taxon>
        <taxon>Pseudomonadati</taxon>
        <taxon>Pseudomonadota</taxon>
        <taxon>Alphaproteobacteria</taxon>
        <taxon>Sphingomonadales</taxon>
        <taxon>Sphingosinicellaceae</taxon>
        <taxon>Sphingosinicella</taxon>
    </lineage>
</organism>
<feature type="domain" description="Metalloprotease TldD/E central" evidence="4">
    <location>
        <begin position="120"/>
        <end position="224"/>
    </location>
</feature>
<accession>A0ABW3BX21</accession>
<dbReference type="InterPro" id="IPR045570">
    <property type="entry name" value="Metalloprtase-TldD/E_cen_dom"/>
</dbReference>
<dbReference type="InterPro" id="IPR036059">
    <property type="entry name" value="TldD/PmbA_sf"/>
</dbReference>
<dbReference type="InterPro" id="IPR002510">
    <property type="entry name" value="Metalloprtase-TldD/E_N"/>
</dbReference>
<feature type="domain" description="Metalloprotease TldD/E N-terminal" evidence="2">
    <location>
        <begin position="35"/>
        <end position="90"/>
    </location>
</feature>
<evidence type="ECO:0000259" key="2">
    <source>
        <dbReference type="Pfam" id="PF01523"/>
    </source>
</evidence>
<dbReference type="EMBL" id="JBHTIK010000001">
    <property type="protein sequence ID" value="MFD0846790.1"/>
    <property type="molecule type" value="Genomic_DNA"/>
</dbReference>
<gene>
    <name evidence="5" type="ORF">ACFQ00_00485</name>
</gene>
<reference evidence="6" key="1">
    <citation type="journal article" date="2019" name="Int. J. Syst. Evol. Microbiol.">
        <title>The Global Catalogue of Microorganisms (GCM) 10K type strain sequencing project: providing services to taxonomists for standard genome sequencing and annotation.</title>
        <authorList>
            <consortium name="The Broad Institute Genomics Platform"/>
            <consortium name="The Broad Institute Genome Sequencing Center for Infectious Disease"/>
            <person name="Wu L."/>
            <person name="Ma J."/>
        </authorList>
    </citation>
    <scope>NUCLEOTIDE SEQUENCE [LARGE SCALE GENOMIC DNA]</scope>
    <source>
        <strain evidence="6">CCUG 52537</strain>
    </source>
</reference>
<evidence type="ECO:0000313" key="5">
    <source>
        <dbReference type="EMBL" id="MFD0846790.1"/>
    </source>
</evidence>
<evidence type="ECO:0000259" key="3">
    <source>
        <dbReference type="Pfam" id="PF19289"/>
    </source>
</evidence>
<comment type="similarity">
    <text evidence="1">Belongs to the peptidase U62 family.</text>
</comment>
<name>A0ABW3BX21_SPHXN</name>
<dbReference type="InterPro" id="IPR047657">
    <property type="entry name" value="PmbA"/>
</dbReference>
<protein>
    <submittedName>
        <fullName evidence="5">TldD/PmbA family protein</fullName>
    </submittedName>
</protein>
<evidence type="ECO:0000313" key="6">
    <source>
        <dbReference type="Proteomes" id="UP001597124"/>
    </source>
</evidence>
<dbReference type="InterPro" id="IPR035068">
    <property type="entry name" value="TldD/PmbA_N"/>
</dbReference>
<dbReference type="PANTHER" id="PTHR43421">
    <property type="entry name" value="METALLOPROTEASE PMBA"/>
    <property type="match status" value="1"/>
</dbReference>
<dbReference type="RefSeq" id="WP_381484651.1">
    <property type="nucleotide sequence ID" value="NZ_JBHTIK010000001.1"/>
</dbReference>
<dbReference type="Gene3D" id="3.30.2290.10">
    <property type="entry name" value="PmbA/TldD superfamily"/>
    <property type="match status" value="1"/>
</dbReference>
<comment type="caution">
    <text evidence="5">The sequence shown here is derived from an EMBL/GenBank/DDBJ whole genome shotgun (WGS) entry which is preliminary data.</text>
</comment>
<keyword evidence="6" id="KW-1185">Reference proteome</keyword>
<proteinExistence type="inferred from homology"/>
<feature type="domain" description="Metalloprotease TldD/E C-terminal" evidence="3">
    <location>
        <begin position="231"/>
        <end position="447"/>
    </location>
</feature>
<sequence length="448" mass="45932">MLDPNAALDRLDHAIARAKALGADAADGVYFGDMSSSVHVRLGALEDIGRSEAEEIGIRVFIGHQSANVSSSDLSAAALAAAAERAVAMAREAPEDRYAGLAPAERLTRGPWAVLDIDDGADIAVEALRARALAAEDAARAVEGVSNSQGASASTGRAVYALATSHGFAGAYSGSSYGVSASIIAGTGDAMQRDYAYHSARHDADLDAPEAVGRLAGERAVARLSPAKLATGAMPVVFDPRVAGSLIGHFAGAISGSAITRGTSFLKDSLGQDIFPRGLSIVDDPLRVRGLRSRPFDGEGLPTARTRLVDGGRLTGWLLDSASARQLGSSPSGHASRGVSGPPGVSTSNLYMEAGAQSRKALIADIRRGVLVTELIGQGVNAVTGDYSRGAAGFLIEDGEIAGPVAEITVAGNLKSMFLNLTPADDLVFRYAVNAPTLRIEGMTVAGA</sequence>
<dbReference type="SUPFAM" id="SSF111283">
    <property type="entry name" value="Putative modulator of DNA gyrase, PmbA/TldD"/>
    <property type="match status" value="1"/>
</dbReference>
<evidence type="ECO:0000256" key="1">
    <source>
        <dbReference type="ARBA" id="ARBA00005836"/>
    </source>
</evidence>
<dbReference type="Pfam" id="PF19290">
    <property type="entry name" value="PmbA_TldD_2nd"/>
    <property type="match status" value="1"/>
</dbReference>